<evidence type="ECO:0000313" key="2">
    <source>
        <dbReference type="Proteomes" id="UP000559256"/>
    </source>
</evidence>
<dbReference type="PANTHER" id="PTHR31051">
    <property type="entry name" value="PROTEASOME ASSEMBLY CHAPERONE 3"/>
    <property type="match status" value="1"/>
</dbReference>
<reference evidence="1 2" key="1">
    <citation type="journal article" date="2020" name="ISME J.">
        <title>Uncovering the hidden diversity of litter-decomposition mechanisms in mushroom-forming fungi.</title>
        <authorList>
            <person name="Floudas D."/>
            <person name="Bentzer J."/>
            <person name="Ahren D."/>
            <person name="Johansson T."/>
            <person name="Persson P."/>
            <person name="Tunlid A."/>
        </authorList>
    </citation>
    <scope>NUCLEOTIDE SEQUENCE [LARGE SCALE GENOMIC DNA]</scope>
    <source>
        <strain evidence="1 2">CBS 291.85</strain>
    </source>
</reference>
<gene>
    <name evidence="1" type="ORF">D9758_000629</name>
</gene>
<dbReference type="InterPro" id="IPR053720">
    <property type="entry name" value="Psm_Assembly_Chaperone"/>
</dbReference>
<keyword evidence="2" id="KW-1185">Reference proteome</keyword>
<sequence length="155" mass="16743">MPSPLLSRELNGILTEISLQRFADAVFVLVTQVGKVGNLIQASLPATVPLQPSPPPDPLQPNVLSLPPPPIALQLTPLLGHAPSEHMQTLHNIYASQIATLVWTSEAESPLQVTRRNVIVGIALKKTAATDQSELTEEERETFSGVMSMVKEILV</sequence>
<dbReference type="GO" id="GO:0043248">
    <property type="term" value="P:proteasome assembly"/>
    <property type="evidence" value="ECO:0007669"/>
    <property type="project" value="InterPro"/>
</dbReference>
<dbReference type="EMBL" id="JAACJM010000003">
    <property type="protein sequence ID" value="KAF5373667.1"/>
    <property type="molecule type" value="Genomic_DNA"/>
</dbReference>
<dbReference type="AlphaFoldDB" id="A0A8H5GZ73"/>
<dbReference type="OrthoDB" id="5593278at2759"/>
<dbReference type="Proteomes" id="UP000559256">
    <property type="component" value="Unassembled WGS sequence"/>
</dbReference>
<evidence type="ECO:0008006" key="3">
    <source>
        <dbReference type="Google" id="ProtNLM"/>
    </source>
</evidence>
<dbReference type="PANTHER" id="PTHR31051:SF1">
    <property type="entry name" value="PROTEASOME ASSEMBLY CHAPERONE 3"/>
    <property type="match status" value="1"/>
</dbReference>
<protein>
    <recommendedName>
        <fullName evidence="3">Proteasome assembly chaperone 3</fullName>
    </recommendedName>
</protein>
<proteinExistence type="predicted"/>
<accession>A0A8H5GZ73</accession>
<dbReference type="InterPro" id="IPR018788">
    <property type="entry name" value="Proteasome_assmbl_chp_3"/>
</dbReference>
<dbReference type="Gene3D" id="3.30.230.90">
    <property type="match status" value="1"/>
</dbReference>
<organism evidence="1 2">
    <name type="scientific">Tetrapyrgos nigripes</name>
    <dbReference type="NCBI Taxonomy" id="182062"/>
    <lineage>
        <taxon>Eukaryota</taxon>
        <taxon>Fungi</taxon>
        <taxon>Dikarya</taxon>
        <taxon>Basidiomycota</taxon>
        <taxon>Agaricomycotina</taxon>
        <taxon>Agaricomycetes</taxon>
        <taxon>Agaricomycetidae</taxon>
        <taxon>Agaricales</taxon>
        <taxon>Marasmiineae</taxon>
        <taxon>Marasmiaceae</taxon>
        <taxon>Tetrapyrgos</taxon>
    </lineage>
</organism>
<comment type="caution">
    <text evidence="1">The sequence shown here is derived from an EMBL/GenBank/DDBJ whole genome shotgun (WGS) entry which is preliminary data.</text>
</comment>
<evidence type="ECO:0000313" key="1">
    <source>
        <dbReference type="EMBL" id="KAF5373667.1"/>
    </source>
</evidence>
<name>A0A8H5GZ73_9AGAR</name>